<organism evidence="1 2">
    <name type="scientific">Methylorubrum salsuginis</name>
    <dbReference type="NCBI Taxonomy" id="414703"/>
    <lineage>
        <taxon>Bacteria</taxon>
        <taxon>Pseudomonadati</taxon>
        <taxon>Pseudomonadota</taxon>
        <taxon>Alphaproteobacteria</taxon>
        <taxon>Hyphomicrobiales</taxon>
        <taxon>Methylobacteriaceae</taxon>
        <taxon>Methylorubrum</taxon>
    </lineage>
</organism>
<reference evidence="2" key="1">
    <citation type="submission" date="2016-10" db="EMBL/GenBank/DDBJ databases">
        <authorList>
            <person name="Varghese N."/>
            <person name="Submissions S."/>
        </authorList>
    </citation>
    <scope>NUCLEOTIDE SEQUENCE [LARGE SCALE GENOMIC DNA]</scope>
    <source>
        <strain evidence="2">CGMCC 1.6474</strain>
    </source>
</reference>
<gene>
    <name evidence="1" type="ORF">SAMN04488125_10764</name>
</gene>
<dbReference type="AlphaFoldDB" id="A0A1I4E5M8"/>
<evidence type="ECO:0008006" key="3">
    <source>
        <dbReference type="Google" id="ProtNLM"/>
    </source>
</evidence>
<evidence type="ECO:0000313" key="1">
    <source>
        <dbReference type="EMBL" id="SFL00240.1"/>
    </source>
</evidence>
<dbReference type="STRING" id="414703.SAMN04488125_10764"/>
<accession>A0A1I4E5M8</accession>
<sequence length="83" mass="8808">MSRGVVRRAPVVPVPVEGTADALARLEAAIAEDGSAKAWAARVGVSDVYVSDVRRGVRKPGPAVLRALGLKLVVRYEREEALS</sequence>
<dbReference type="Proteomes" id="UP000198804">
    <property type="component" value="Unassembled WGS sequence"/>
</dbReference>
<dbReference type="EMBL" id="FOSV01000007">
    <property type="protein sequence ID" value="SFL00240.1"/>
    <property type="molecule type" value="Genomic_DNA"/>
</dbReference>
<evidence type="ECO:0000313" key="2">
    <source>
        <dbReference type="Proteomes" id="UP000198804"/>
    </source>
</evidence>
<dbReference type="OrthoDB" id="8003338at2"/>
<proteinExistence type="predicted"/>
<keyword evidence="2" id="KW-1185">Reference proteome</keyword>
<protein>
    <recommendedName>
        <fullName evidence="3">Helix-turn-helix domain-containing protein</fullName>
    </recommendedName>
</protein>
<name>A0A1I4E5M8_9HYPH</name>